<name>A0A7G7XAY8_9PSED</name>
<dbReference type="AlphaFoldDB" id="A0A7G7XAY8"/>
<protein>
    <submittedName>
        <fullName evidence="1">Uncharacterized protein</fullName>
    </submittedName>
</protein>
<gene>
    <name evidence="1" type="ORF">GGI48_28415</name>
</gene>
<dbReference type="EMBL" id="CP060201">
    <property type="protein sequence ID" value="QNH77133.1"/>
    <property type="molecule type" value="Genomic_DNA"/>
</dbReference>
<dbReference type="Proteomes" id="UP000515277">
    <property type="component" value="Chromosome"/>
</dbReference>
<dbReference type="RefSeq" id="WP_179665927.1">
    <property type="nucleotide sequence ID" value="NZ_CP060201.1"/>
</dbReference>
<sequence>MKQGEEYIHPAQVKQERSLQKYPLLRSLNSVKKHAKSGIYSIRSFADKKTSMHLGTCVGGGKTNMASTANQLIFNDLLSSDSAFETGVGQRG</sequence>
<evidence type="ECO:0000313" key="1">
    <source>
        <dbReference type="EMBL" id="QNH77133.1"/>
    </source>
</evidence>
<evidence type="ECO:0000313" key="2">
    <source>
        <dbReference type="Proteomes" id="UP000515277"/>
    </source>
</evidence>
<accession>A0A7G7XAY8</accession>
<proteinExistence type="predicted"/>
<reference evidence="2" key="1">
    <citation type="journal article" date="2020" name="Microbiol. Resour. Announc.">
        <title>Complete genome sequences of four natural Pseudomonas isolates that catabolize a wide range of aromatic compounds relevant to lignin valorization.</title>
        <authorList>
            <person name="Hatmaker E.A."/>
            <person name="Presley G."/>
            <person name="Cannon O."/>
            <person name="Guss A.M."/>
            <person name="Elkins J.G."/>
        </authorList>
    </citation>
    <scope>NUCLEOTIDE SEQUENCE [LARGE SCALE GENOMIC DNA]</scope>
    <source>
        <strain evidence="2">H1F5C</strain>
    </source>
</reference>
<organism evidence="1 2">
    <name type="scientific">Pseudomonas protegens</name>
    <dbReference type="NCBI Taxonomy" id="380021"/>
    <lineage>
        <taxon>Bacteria</taxon>
        <taxon>Pseudomonadati</taxon>
        <taxon>Pseudomonadota</taxon>
        <taxon>Gammaproteobacteria</taxon>
        <taxon>Pseudomonadales</taxon>
        <taxon>Pseudomonadaceae</taxon>
        <taxon>Pseudomonas</taxon>
    </lineage>
</organism>